<dbReference type="InterPro" id="IPR003688">
    <property type="entry name" value="TraG/VirD4"/>
</dbReference>
<accession>A0A3N4NDJ1</accession>
<protein>
    <submittedName>
        <fullName evidence="8">Type IV secretory system conjugative DNA transfer family protein</fullName>
    </submittedName>
</protein>
<keyword evidence="6 7" id="KW-0472">Membrane</keyword>
<dbReference type="EMBL" id="RPFL01000004">
    <property type="protein sequence ID" value="RPD90190.1"/>
    <property type="molecule type" value="Genomic_DNA"/>
</dbReference>
<evidence type="ECO:0000313" key="8">
    <source>
        <dbReference type="EMBL" id="RPD90190.1"/>
    </source>
</evidence>
<organism evidence="8 9">
    <name type="scientific">Neisseria weixii</name>
    <dbReference type="NCBI Taxonomy" id="1853276"/>
    <lineage>
        <taxon>Bacteria</taxon>
        <taxon>Pseudomonadati</taxon>
        <taxon>Pseudomonadota</taxon>
        <taxon>Betaproteobacteria</taxon>
        <taxon>Neisseriales</taxon>
        <taxon>Neisseriaceae</taxon>
        <taxon>Neisseria</taxon>
    </lineage>
</organism>
<dbReference type="CDD" id="cd01127">
    <property type="entry name" value="TrwB_TraG_TraD_VirD4"/>
    <property type="match status" value="1"/>
</dbReference>
<dbReference type="SUPFAM" id="SSF52540">
    <property type="entry name" value="P-loop containing nucleoside triphosphate hydrolases"/>
    <property type="match status" value="1"/>
</dbReference>
<dbReference type="RefSeq" id="WP_123803752.1">
    <property type="nucleotide sequence ID" value="NZ_RPFL01000004.1"/>
</dbReference>
<evidence type="ECO:0000256" key="2">
    <source>
        <dbReference type="ARBA" id="ARBA00008806"/>
    </source>
</evidence>
<keyword evidence="4 7" id="KW-0812">Transmembrane</keyword>
<evidence type="ECO:0000256" key="4">
    <source>
        <dbReference type="ARBA" id="ARBA00022692"/>
    </source>
</evidence>
<sequence length="670" mass="74472">MKNKFFGLLAALGIFVPLSLAGGLYLGSTVMATWLSLKAEPSVGMLYRYWHYYDRLKPGAQTAFEVSAFIALLIPAVTAVIICAAVLMKPKRELHGSARFAKRSEIVRHGLLKKKFYGGEEPDLLIGKYGNDYLRWAGNEFLYLAAPTRSGKGVGIVIPNCLHYRDSMVVFDPKLENFLISGGYRAEHGQEVFLFNPAGRMPEHERNPNAPLVSHRWNPCTYIRRNPVYTYKDVKDIAGIMYPKPVKDSGSATFFQESAQNLFAGLLLYMIETENERDLSLQENKTTLANLFRLTTPSDGRTLSEWIKDEVMLRDQQPQTQLSQNCRSLLMGFANGNAKTGADILATLTAPLGIFIDPVVEAATSGDDFYLDEVRKKRMTVYIGIVPTETAVFSRLTNLFFSQLVSVNVQQGLPSNNPDSLKYQCCLLMDEFTALGVIPAIQHGVSYIAGYGLRLLLIIQTPSQVTDLYGRDATRTFFTNFACQIVYPPREQTDAEEYSKLIGYETYKAKSVSRSAGKLGSRSTSTSDQRRAVMNPDELKMMPKSDCIISLGNSRPVYAQKIVYYQDPEFSKRANRPLPVIPPLDVRTVNKVSAAIPKAEFVPPEALDSFHWADASNAEDIARSLLSVLIPPGSPPDYIAALMPVILENWGADTMPFVQKILGNQAVPTA</sequence>
<evidence type="ECO:0000256" key="6">
    <source>
        <dbReference type="ARBA" id="ARBA00023136"/>
    </source>
</evidence>
<reference evidence="8 9" key="1">
    <citation type="submission" date="2018-11" db="EMBL/GenBank/DDBJ databases">
        <title>Neisseria weixii sp. nov. isolated from the rectal contents of plateau pika (Ochotona cruzoniae).</title>
        <authorList>
            <person name="Zhang G."/>
        </authorList>
    </citation>
    <scope>NUCLEOTIDE SEQUENCE [LARGE SCALE GENOMIC DNA]</scope>
    <source>
        <strain evidence="8 9">10009</strain>
    </source>
</reference>
<name>A0A3N4NDJ1_9NEIS</name>
<keyword evidence="3" id="KW-1003">Cell membrane</keyword>
<keyword evidence="5 7" id="KW-1133">Transmembrane helix</keyword>
<comment type="subcellular location">
    <subcellularLocation>
        <location evidence="1">Cell membrane</location>
        <topology evidence="1">Multi-pass membrane protein</topology>
    </subcellularLocation>
</comment>
<gene>
    <name evidence="8" type="ORF">EGK74_02550</name>
</gene>
<comment type="similarity">
    <text evidence="2">Belongs to the VirD4/TraG family.</text>
</comment>
<dbReference type="Gene3D" id="3.40.50.300">
    <property type="entry name" value="P-loop containing nucleotide triphosphate hydrolases"/>
    <property type="match status" value="1"/>
</dbReference>
<comment type="caution">
    <text evidence="8">The sequence shown here is derived from an EMBL/GenBank/DDBJ whole genome shotgun (WGS) entry which is preliminary data.</text>
</comment>
<dbReference type="InterPro" id="IPR027417">
    <property type="entry name" value="P-loop_NTPase"/>
</dbReference>
<dbReference type="PANTHER" id="PTHR37937">
    <property type="entry name" value="CONJUGATIVE TRANSFER: DNA TRANSPORT"/>
    <property type="match status" value="1"/>
</dbReference>
<evidence type="ECO:0000313" key="9">
    <source>
        <dbReference type="Proteomes" id="UP000272412"/>
    </source>
</evidence>
<dbReference type="GO" id="GO:0005886">
    <property type="term" value="C:plasma membrane"/>
    <property type="evidence" value="ECO:0007669"/>
    <property type="project" value="UniProtKB-SubCell"/>
</dbReference>
<evidence type="ECO:0000256" key="1">
    <source>
        <dbReference type="ARBA" id="ARBA00004651"/>
    </source>
</evidence>
<evidence type="ECO:0000256" key="7">
    <source>
        <dbReference type="SAM" id="Phobius"/>
    </source>
</evidence>
<dbReference type="OrthoDB" id="9759295at2"/>
<dbReference type="Pfam" id="PF02534">
    <property type="entry name" value="T4SS-DNA_transf"/>
    <property type="match status" value="1"/>
</dbReference>
<dbReference type="InterPro" id="IPR051539">
    <property type="entry name" value="T4SS-coupling_protein"/>
</dbReference>
<keyword evidence="9" id="KW-1185">Reference proteome</keyword>
<dbReference type="AlphaFoldDB" id="A0A3N4NDJ1"/>
<evidence type="ECO:0000256" key="5">
    <source>
        <dbReference type="ARBA" id="ARBA00022989"/>
    </source>
</evidence>
<dbReference type="PANTHER" id="PTHR37937:SF1">
    <property type="entry name" value="CONJUGATIVE TRANSFER: DNA TRANSPORT"/>
    <property type="match status" value="1"/>
</dbReference>
<proteinExistence type="inferred from homology"/>
<dbReference type="Proteomes" id="UP000272412">
    <property type="component" value="Unassembled WGS sequence"/>
</dbReference>
<feature type="transmembrane region" description="Helical" evidence="7">
    <location>
        <begin position="66"/>
        <end position="87"/>
    </location>
</feature>
<evidence type="ECO:0000256" key="3">
    <source>
        <dbReference type="ARBA" id="ARBA00022475"/>
    </source>
</evidence>